<accession>A0A7R6SY65</accession>
<organism evidence="2 3">
    <name type="scientific">Thermotomaculum hydrothermale</name>
    <dbReference type="NCBI Taxonomy" id="981385"/>
    <lineage>
        <taxon>Bacteria</taxon>
        <taxon>Pseudomonadati</taxon>
        <taxon>Acidobacteriota</taxon>
        <taxon>Holophagae</taxon>
        <taxon>Thermotomaculales</taxon>
        <taxon>Thermotomaculaceae</taxon>
        <taxon>Thermotomaculum</taxon>
    </lineage>
</organism>
<dbReference type="RefSeq" id="WP_201328579.1">
    <property type="nucleotide sequence ID" value="NZ_AP017470.1"/>
</dbReference>
<dbReference type="AlphaFoldDB" id="A0A7R6SY65"/>
<keyword evidence="3" id="KW-1185">Reference proteome</keyword>
<dbReference type="EMBL" id="AP017470">
    <property type="protein sequence ID" value="BBB32236.1"/>
    <property type="molecule type" value="Genomic_DNA"/>
</dbReference>
<feature type="transmembrane region" description="Helical" evidence="1">
    <location>
        <begin position="20"/>
        <end position="38"/>
    </location>
</feature>
<evidence type="ECO:0000256" key="1">
    <source>
        <dbReference type="SAM" id="Phobius"/>
    </source>
</evidence>
<dbReference type="KEGG" id="thyd:TTHT_0661"/>
<reference evidence="2 3" key="1">
    <citation type="journal article" date="2012" name="Extremophiles">
        <title>Thermotomaculum hydrothermale gen. nov., sp. nov., a novel heterotrophic thermophile within the phylum Acidobacteria from a deep-sea hydrothermal vent chimney in the Southern Okinawa Trough.</title>
        <authorList>
            <person name="Izumi H."/>
            <person name="Nunoura T."/>
            <person name="Miyazaki M."/>
            <person name="Mino S."/>
            <person name="Toki T."/>
            <person name="Takai K."/>
            <person name="Sako Y."/>
            <person name="Sawabe T."/>
            <person name="Nakagawa S."/>
        </authorList>
    </citation>
    <scope>NUCLEOTIDE SEQUENCE [LARGE SCALE GENOMIC DNA]</scope>
    <source>
        <strain evidence="2 3">AC55</strain>
    </source>
</reference>
<keyword evidence="1" id="KW-0472">Membrane</keyword>
<proteinExistence type="predicted"/>
<name>A0A7R6SY65_9BACT</name>
<evidence type="ECO:0000313" key="3">
    <source>
        <dbReference type="Proteomes" id="UP000595564"/>
    </source>
</evidence>
<dbReference type="Proteomes" id="UP000595564">
    <property type="component" value="Chromosome"/>
</dbReference>
<protein>
    <submittedName>
        <fullName evidence="2">Uncharacterized protein</fullName>
    </submittedName>
</protein>
<sequence length="169" mass="19165">MQTNSNEIGVFTHGKLTRSFAFLISGVAIFFYTRQCIIAKSIMENLTAKMLLYPQSANFYYAMKLLTSLSLVAGLVVVLIIFYTLIDVWGLKVIITTDELIVINTLIKKFPGTGRIPCDEIVEIKKGLFRFKILGEKNSVSISGVEKIDLLFHLIYECKNNKFKDKLKL</sequence>
<gene>
    <name evidence="2" type="ORF">TTHT_0661</name>
</gene>
<keyword evidence="1" id="KW-1133">Transmembrane helix</keyword>
<keyword evidence="1" id="KW-0812">Transmembrane</keyword>
<evidence type="ECO:0000313" key="2">
    <source>
        <dbReference type="EMBL" id="BBB32236.1"/>
    </source>
</evidence>
<feature type="transmembrane region" description="Helical" evidence="1">
    <location>
        <begin position="59"/>
        <end position="83"/>
    </location>
</feature>